<feature type="transmembrane region" description="Helical" evidence="7">
    <location>
        <begin position="187"/>
        <end position="205"/>
    </location>
</feature>
<protein>
    <submittedName>
        <fullName evidence="9">Drug/metabolite transporter (DMT)-like permease</fullName>
    </submittedName>
</protein>
<evidence type="ECO:0000313" key="9">
    <source>
        <dbReference type="EMBL" id="MBP2026079.1"/>
    </source>
</evidence>
<evidence type="ECO:0000313" key="10">
    <source>
        <dbReference type="Proteomes" id="UP001519306"/>
    </source>
</evidence>
<feature type="domain" description="EamA" evidence="8">
    <location>
        <begin position="10"/>
        <end position="143"/>
    </location>
</feature>
<evidence type="ECO:0000256" key="3">
    <source>
        <dbReference type="ARBA" id="ARBA00022475"/>
    </source>
</evidence>
<dbReference type="SUPFAM" id="SSF103481">
    <property type="entry name" value="Multidrug resistance efflux transporter EmrE"/>
    <property type="match status" value="2"/>
</dbReference>
<feature type="transmembrane region" description="Helical" evidence="7">
    <location>
        <begin position="156"/>
        <end position="175"/>
    </location>
</feature>
<feature type="transmembrane region" description="Helical" evidence="7">
    <location>
        <begin position="12"/>
        <end position="33"/>
    </location>
</feature>
<keyword evidence="10" id="KW-1185">Reference proteome</keyword>
<dbReference type="Pfam" id="PF00892">
    <property type="entry name" value="EamA"/>
    <property type="match status" value="2"/>
</dbReference>
<evidence type="ECO:0000259" key="8">
    <source>
        <dbReference type="Pfam" id="PF00892"/>
    </source>
</evidence>
<dbReference type="PANTHER" id="PTHR32322">
    <property type="entry name" value="INNER MEMBRANE TRANSPORTER"/>
    <property type="match status" value="1"/>
</dbReference>
<gene>
    <name evidence="9" type="ORF">J2Z71_001637</name>
</gene>
<feature type="transmembrane region" description="Helical" evidence="7">
    <location>
        <begin position="225"/>
        <end position="246"/>
    </location>
</feature>
<feature type="transmembrane region" description="Helical" evidence="7">
    <location>
        <begin position="71"/>
        <end position="95"/>
    </location>
</feature>
<name>A0ABS4KE77_9FIRM</name>
<dbReference type="RefSeq" id="WP_342590813.1">
    <property type="nucleotide sequence ID" value="NZ_JAGGLJ010000020.1"/>
</dbReference>
<accession>A0ABS4KE77</accession>
<evidence type="ECO:0000256" key="2">
    <source>
        <dbReference type="ARBA" id="ARBA00007362"/>
    </source>
</evidence>
<keyword evidence="5 7" id="KW-1133">Transmembrane helix</keyword>
<evidence type="ECO:0000256" key="1">
    <source>
        <dbReference type="ARBA" id="ARBA00004651"/>
    </source>
</evidence>
<feature type="domain" description="EamA" evidence="8">
    <location>
        <begin position="156"/>
        <end position="298"/>
    </location>
</feature>
<feature type="transmembrane region" description="Helical" evidence="7">
    <location>
        <begin position="126"/>
        <end position="144"/>
    </location>
</feature>
<comment type="similarity">
    <text evidence="2">Belongs to the EamA transporter family.</text>
</comment>
<reference evidence="9 10" key="1">
    <citation type="submission" date="2021-03" db="EMBL/GenBank/DDBJ databases">
        <title>Genomic Encyclopedia of Type Strains, Phase IV (KMG-IV): sequencing the most valuable type-strain genomes for metagenomic binning, comparative biology and taxonomic classification.</title>
        <authorList>
            <person name="Goeker M."/>
        </authorList>
    </citation>
    <scope>NUCLEOTIDE SEQUENCE [LARGE SCALE GENOMIC DNA]</scope>
    <source>
        <strain evidence="9 10">DSM 27563</strain>
    </source>
</reference>
<sequence length="304" mass="34169">MRTINKDLKKTYLFAVIYAIIMGLSFLFVKIALNYSNPLNILAHRFTFAFVFIFILKIFKVININVSRKDILKILPLSILYPALFFTFQTFGLVYMPSSEAGIILATVPVFTLIFATIFLKEKTTIFQKVSVFISVLGVIYIMYNKGIDFKSANFIGIVLITLSAISLASYNVVARVKTREFKTIDLTYVMTFVGFITFNILSIVDSINKGNISSYFNPLSNINFIIAILYLGVLSSVITSFLSNYVLSKLDASKMSVFANLGTVITILAGVLILKEELFYYHIIGIIMIVVGIIGTNLKFKKK</sequence>
<dbReference type="Gene3D" id="1.10.3730.20">
    <property type="match status" value="1"/>
</dbReference>
<evidence type="ECO:0000256" key="4">
    <source>
        <dbReference type="ARBA" id="ARBA00022692"/>
    </source>
</evidence>
<evidence type="ECO:0000256" key="5">
    <source>
        <dbReference type="ARBA" id="ARBA00022989"/>
    </source>
</evidence>
<dbReference type="Proteomes" id="UP001519306">
    <property type="component" value="Unassembled WGS sequence"/>
</dbReference>
<evidence type="ECO:0000256" key="7">
    <source>
        <dbReference type="SAM" id="Phobius"/>
    </source>
</evidence>
<feature type="transmembrane region" description="Helical" evidence="7">
    <location>
        <begin position="101"/>
        <end position="119"/>
    </location>
</feature>
<proteinExistence type="inferred from homology"/>
<dbReference type="EMBL" id="JAGGLJ010000020">
    <property type="protein sequence ID" value="MBP2026079.1"/>
    <property type="molecule type" value="Genomic_DNA"/>
</dbReference>
<keyword evidence="6 7" id="KW-0472">Membrane</keyword>
<evidence type="ECO:0000256" key="6">
    <source>
        <dbReference type="ARBA" id="ARBA00023136"/>
    </source>
</evidence>
<feature type="transmembrane region" description="Helical" evidence="7">
    <location>
        <begin position="39"/>
        <end position="59"/>
    </location>
</feature>
<dbReference type="InterPro" id="IPR000620">
    <property type="entry name" value="EamA_dom"/>
</dbReference>
<keyword evidence="4 7" id="KW-0812">Transmembrane</keyword>
<dbReference type="InterPro" id="IPR037185">
    <property type="entry name" value="EmrE-like"/>
</dbReference>
<dbReference type="InterPro" id="IPR050638">
    <property type="entry name" value="AA-Vitamin_Transporters"/>
</dbReference>
<feature type="transmembrane region" description="Helical" evidence="7">
    <location>
        <begin position="281"/>
        <end position="299"/>
    </location>
</feature>
<comment type="caution">
    <text evidence="9">The sequence shown here is derived from an EMBL/GenBank/DDBJ whole genome shotgun (WGS) entry which is preliminary data.</text>
</comment>
<comment type="subcellular location">
    <subcellularLocation>
        <location evidence="1">Cell membrane</location>
        <topology evidence="1">Multi-pass membrane protein</topology>
    </subcellularLocation>
</comment>
<feature type="transmembrane region" description="Helical" evidence="7">
    <location>
        <begin position="258"/>
        <end position="275"/>
    </location>
</feature>
<organism evidence="9 10">
    <name type="scientific">Peptoniphilus stercorisuis</name>
    <dbReference type="NCBI Taxonomy" id="1436965"/>
    <lineage>
        <taxon>Bacteria</taxon>
        <taxon>Bacillati</taxon>
        <taxon>Bacillota</taxon>
        <taxon>Tissierellia</taxon>
        <taxon>Tissierellales</taxon>
        <taxon>Peptoniphilaceae</taxon>
        <taxon>Peptoniphilus</taxon>
    </lineage>
</organism>
<dbReference type="PANTHER" id="PTHR32322:SF18">
    <property type="entry name" value="S-ADENOSYLMETHIONINE_S-ADENOSYLHOMOCYSTEINE TRANSPORTER"/>
    <property type="match status" value="1"/>
</dbReference>
<keyword evidence="3" id="KW-1003">Cell membrane</keyword>